<evidence type="ECO:0000313" key="2">
    <source>
        <dbReference type="EMBL" id="MDI7924811.1"/>
    </source>
</evidence>
<evidence type="ECO:0000313" key="3">
    <source>
        <dbReference type="Proteomes" id="UP001161580"/>
    </source>
</evidence>
<proteinExistence type="predicted"/>
<feature type="chain" id="PRO_5042025682" evidence="1">
    <location>
        <begin position="23"/>
        <end position="265"/>
    </location>
</feature>
<dbReference type="Proteomes" id="UP001161580">
    <property type="component" value="Unassembled WGS sequence"/>
</dbReference>
<sequence length="265" mass="28297">MGSRVTVAAAALIAGGTASASAQDADELSKQLSNPVASLISVPFQNNFEFGAGPDDDGFSYTLNIQPVIPIHINDDWNIISRTILPIGFRDYIPDEGDIFGLGDTTQSFFLSPRQPGPGGLIWGVGPAFLVPTATDDVLGTGKFGIGPTAVALVQKDQWTIGALGNHIWSVAGEGSRPDVNQTFLQPFVSYALGKGRSITLNTESTYDWEGSQWTVPINLMFAQVTKFGEQPVSLQIGGKYYADAPEGAPEWGIRANITFLFPTK</sequence>
<organism evidence="2 3">
    <name type="scientific">Ferirhizobium litorale</name>
    <dbReference type="NCBI Taxonomy" id="2927786"/>
    <lineage>
        <taxon>Bacteria</taxon>
        <taxon>Pseudomonadati</taxon>
        <taxon>Pseudomonadota</taxon>
        <taxon>Alphaproteobacteria</taxon>
        <taxon>Hyphomicrobiales</taxon>
        <taxon>Rhizobiaceae</taxon>
        <taxon>Ferirhizobium</taxon>
    </lineage>
</organism>
<evidence type="ECO:0000256" key="1">
    <source>
        <dbReference type="SAM" id="SignalP"/>
    </source>
</evidence>
<dbReference type="AlphaFoldDB" id="A0AAE3QGX2"/>
<gene>
    <name evidence="2" type="ORF">MRS75_22375</name>
</gene>
<accession>A0AAE3QGX2</accession>
<protein>
    <submittedName>
        <fullName evidence="2">Transporter</fullName>
    </submittedName>
</protein>
<keyword evidence="1" id="KW-0732">Signal</keyword>
<reference evidence="2" key="1">
    <citation type="submission" date="2022-03" db="EMBL/GenBank/DDBJ databases">
        <title>Fererhizobium litorale gen. nov., sp. nov., isolated from sandy sediments of the Sea of Japan seashore.</title>
        <authorList>
            <person name="Romanenko L."/>
            <person name="Kurilenko V."/>
            <person name="Otstavnykh N."/>
            <person name="Svetashev V."/>
            <person name="Tekutyeva L."/>
            <person name="Isaeva M."/>
            <person name="Mikhailov V."/>
        </authorList>
    </citation>
    <scope>NUCLEOTIDE SEQUENCE</scope>
    <source>
        <strain evidence="2">KMM 9576</strain>
    </source>
</reference>
<comment type="caution">
    <text evidence="2">The sequence shown here is derived from an EMBL/GenBank/DDBJ whole genome shotgun (WGS) entry which is preliminary data.</text>
</comment>
<keyword evidence="3" id="KW-1185">Reference proteome</keyword>
<dbReference type="EMBL" id="JALDYZ010000018">
    <property type="protein sequence ID" value="MDI7924811.1"/>
    <property type="molecule type" value="Genomic_DNA"/>
</dbReference>
<feature type="signal peptide" evidence="1">
    <location>
        <begin position="1"/>
        <end position="22"/>
    </location>
</feature>
<name>A0AAE3QGX2_9HYPH</name>